<reference evidence="10" key="2">
    <citation type="submission" date="2021-01" db="UniProtKB">
        <authorList>
            <consortium name="EnsemblMetazoa"/>
        </authorList>
    </citation>
    <scope>IDENTIFICATION</scope>
</reference>
<dbReference type="RefSeq" id="XP_785735.4">
    <property type="nucleotide sequence ID" value="XM_780642.5"/>
</dbReference>
<dbReference type="GO" id="GO:0000139">
    <property type="term" value="C:Golgi membrane"/>
    <property type="evidence" value="ECO:0000318"/>
    <property type="project" value="GO_Central"/>
</dbReference>
<dbReference type="AlphaFoldDB" id="A0A7M7TGP1"/>
<keyword evidence="2 9" id="KW-0812">Transmembrane</keyword>
<feature type="compositionally biased region" description="Low complexity" evidence="8">
    <location>
        <begin position="50"/>
        <end position="66"/>
    </location>
</feature>
<organism evidence="10 11">
    <name type="scientific">Strongylocentrotus purpuratus</name>
    <name type="common">Purple sea urchin</name>
    <dbReference type="NCBI Taxonomy" id="7668"/>
    <lineage>
        <taxon>Eukaryota</taxon>
        <taxon>Metazoa</taxon>
        <taxon>Echinodermata</taxon>
        <taxon>Eleutherozoa</taxon>
        <taxon>Echinozoa</taxon>
        <taxon>Echinoidea</taxon>
        <taxon>Euechinoidea</taxon>
        <taxon>Echinacea</taxon>
        <taxon>Camarodonta</taxon>
        <taxon>Echinidea</taxon>
        <taxon>Strongylocentrotidae</taxon>
        <taxon>Strongylocentrotus</taxon>
    </lineage>
</organism>
<dbReference type="PANTHER" id="PTHR13815:SF7">
    <property type="entry name" value="GOLGIN SUBFAMILY A MEMBER 5"/>
    <property type="match status" value="1"/>
</dbReference>
<feature type="transmembrane region" description="Helical" evidence="9">
    <location>
        <begin position="701"/>
        <end position="721"/>
    </location>
</feature>
<feature type="coiled-coil region" evidence="7">
    <location>
        <begin position="469"/>
        <end position="574"/>
    </location>
</feature>
<dbReference type="Proteomes" id="UP000007110">
    <property type="component" value="Unassembled WGS sequence"/>
</dbReference>
<evidence type="ECO:0008006" key="12">
    <source>
        <dbReference type="Google" id="ProtNLM"/>
    </source>
</evidence>
<feature type="compositionally biased region" description="Polar residues" evidence="8">
    <location>
        <begin position="167"/>
        <end position="179"/>
    </location>
</feature>
<name>A0A7M7TGP1_STRPU</name>
<dbReference type="InParanoid" id="A0A7M7TGP1"/>
<evidence type="ECO:0000313" key="11">
    <source>
        <dbReference type="Proteomes" id="UP000007110"/>
    </source>
</evidence>
<keyword evidence="3 9" id="KW-1133">Transmembrane helix</keyword>
<evidence type="ECO:0000256" key="5">
    <source>
        <dbReference type="ARBA" id="ARBA00023054"/>
    </source>
</evidence>
<dbReference type="GeneID" id="580591"/>
<dbReference type="CTD" id="9950"/>
<dbReference type="Pfam" id="PF09787">
    <property type="entry name" value="Golgin_A5"/>
    <property type="match status" value="1"/>
</dbReference>
<dbReference type="KEGG" id="spu:580591"/>
<keyword evidence="4" id="KW-0333">Golgi apparatus</keyword>
<evidence type="ECO:0000313" key="10">
    <source>
        <dbReference type="EnsemblMetazoa" id="XP_785735"/>
    </source>
</evidence>
<keyword evidence="6 9" id="KW-0472">Membrane</keyword>
<dbReference type="InterPro" id="IPR019177">
    <property type="entry name" value="Golgin_subfamily_A_member_5"/>
</dbReference>
<evidence type="ECO:0000256" key="4">
    <source>
        <dbReference type="ARBA" id="ARBA00023034"/>
    </source>
</evidence>
<protein>
    <recommendedName>
        <fullName evidence="12">Golgin-84</fullName>
    </recommendedName>
</protein>
<dbReference type="GO" id="GO:0000301">
    <property type="term" value="P:retrograde transport, vesicle recycling within Golgi"/>
    <property type="evidence" value="ECO:0000318"/>
    <property type="project" value="GO_Central"/>
</dbReference>
<feature type="coiled-coil region" evidence="7">
    <location>
        <begin position="606"/>
        <end position="633"/>
    </location>
</feature>
<dbReference type="PANTHER" id="PTHR13815">
    <property type="entry name" value="GOLGIN-84"/>
    <property type="match status" value="1"/>
</dbReference>
<feature type="compositionally biased region" description="Low complexity" evidence="8">
    <location>
        <begin position="83"/>
        <end position="118"/>
    </location>
</feature>
<sequence length="738" mass="83238">MAWVLKGAETFLNNLDQSASHAIGTKDEEKGSGQSQLMHQSLPADSRHFSSGSSSVVGPSPMASMSLSATDLAGSANIKRTSSESAISSSSPTAGPTGAGQQAQQQAQRARTPTSTLSKSKKEDDDEKLFEFLNSPSTSSQEKRKKSNGNTSGRHSRQSSTSSNVSMKSARTESSSATNAGFVVIPHQQQEEHPESSEPSSNDISPGEEPAETIAGPLHEDPQSQQLSSLELENKLLRQEVSSLNQEMTSALERTKKAHNELNQLKDEVKRRQTQISNSDAVVRQLRLHEDDLNEEIGAKNSQLAVLRVRLQEADQTIKTKQQIVNTLQEEKHRILQDHSDSSGMQSHALDSINDKLLESEQAFKREQESYRFAQTEFMERQSKIEIEQCALAESLSATQKKLADEKVHSRELSEQLRLLKNSAEEAKQELTDYKQKATRILQSKDKLISSLKEGVEGIEGSTAVSYELEEIKNERDMLREELQQANIKIEQLKMDLQEIESLQQMESESLQEQLRDLEDQEIQSRQSLRETEADLARKCEELRYAEEELHRQRLDLQAKIKDREDDIQRLRNQLKTKSMSSSSETELEGRLHALTESLIQKQTMLETLSSEKNSLGLQLERLQRQYKEVQATARVTPTHTVNIGSYEEEEASTRQRLPLFMQEAPSDGGMTRKVKQAASTIDKFSIRLGVFLRRYPIARLFVILYMFLLHLWVMIVLLTYTPEIHGKEFNDVHPKAP</sequence>
<dbReference type="OrthoDB" id="248903at2759"/>
<evidence type="ECO:0000256" key="1">
    <source>
        <dbReference type="ARBA" id="ARBA00004409"/>
    </source>
</evidence>
<dbReference type="OMA" id="CSSYEAH"/>
<accession>A0A7M7TGP1</accession>
<feature type="coiled-coil region" evidence="7">
    <location>
        <begin position="410"/>
        <end position="444"/>
    </location>
</feature>
<evidence type="ECO:0000256" key="3">
    <source>
        <dbReference type="ARBA" id="ARBA00022989"/>
    </source>
</evidence>
<evidence type="ECO:0000256" key="9">
    <source>
        <dbReference type="SAM" id="Phobius"/>
    </source>
</evidence>
<dbReference type="GO" id="GO:0031985">
    <property type="term" value="C:Golgi cisterna"/>
    <property type="evidence" value="ECO:0000318"/>
    <property type="project" value="GO_Central"/>
</dbReference>
<dbReference type="EnsemblMetazoa" id="XM_780642">
    <property type="protein sequence ID" value="XP_785735"/>
    <property type="gene ID" value="LOC580591"/>
</dbReference>
<evidence type="ECO:0000256" key="2">
    <source>
        <dbReference type="ARBA" id="ARBA00022692"/>
    </source>
</evidence>
<keyword evidence="5 7" id="KW-0175">Coiled coil</keyword>
<proteinExistence type="predicted"/>
<dbReference type="FunCoup" id="A0A7M7TGP1">
    <property type="interactions" value="988"/>
</dbReference>
<dbReference type="GO" id="GO:0007030">
    <property type="term" value="P:Golgi organization"/>
    <property type="evidence" value="ECO:0000318"/>
    <property type="project" value="GO_Central"/>
</dbReference>
<evidence type="ECO:0000256" key="7">
    <source>
        <dbReference type="SAM" id="Coils"/>
    </source>
</evidence>
<reference evidence="11" key="1">
    <citation type="submission" date="2015-02" db="EMBL/GenBank/DDBJ databases">
        <title>Genome sequencing for Strongylocentrotus purpuratus.</title>
        <authorList>
            <person name="Murali S."/>
            <person name="Liu Y."/>
            <person name="Vee V."/>
            <person name="English A."/>
            <person name="Wang M."/>
            <person name="Skinner E."/>
            <person name="Han Y."/>
            <person name="Muzny D.M."/>
            <person name="Worley K.C."/>
            <person name="Gibbs R.A."/>
        </authorList>
    </citation>
    <scope>NUCLEOTIDE SEQUENCE</scope>
</reference>
<feature type="region of interest" description="Disordered" evidence="8">
    <location>
        <begin position="22"/>
        <end position="225"/>
    </location>
</feature>
<comment type="subcellular location">
    <subcellularLocation>
        <location evidence="1">Golgi apparatus membrane</location>
        <topology evidence="1">Single-pass type IV membrane protein</topology>
    </subcellularLocation>
</comment>
<feature type="coiled-coil region" evidence="7">
    <location>
        <begin position="227"/>
        <end position="275"/>
    </location>
</feature>
<evidence type="ECO:0000256" key="6">
    <source>
        <dbReference type="ARBA" id="ARBA00023136"/>
    </source>
</evidence>
<keyword evidence="11" id="KW-1185">Reference proteome</keyword>
<evidence type="ECO:0000256" key="8">
    <source>
        <dbReference type="SAM" id="MobiDB-lite"/>
    </source>
</evidence>